<dbReference type="Proteomes" id="UP000005324">
    <property type="component" value="Unassembled WGS sequence"/>
</dbReference>
<dbReference type="PANTHER" id="PTHR34584:SF1">
    <property type="entry name" value="NA(+)_H(+) ANTIPORTER SUBUNIT E1"/>
    <property type="match status" value="1"/>
</dbReference>
<dbReference type="GO" id="GO:0008324">
    <property type="term" value="F:monoatomic cation transmembrane transporter activity"/>
    <property type="evidence" value="ECO:0007669"/>
    <property type="project" value="InterPro"/>
</dbReference>
<comment type="similarity">
    <text evidence="2">Belongs to the CPA3 antiporters (TC 2.A.63) subunit E family.</text>
</comment>
<dbReference type="HOGENOM" id="CLU_086615_4_0_5"/>
<keyword evidence="3" id="KW-1003">Cell membrane</keyword>
<evidence type="ECO:0000256" key="6">
    <source>
        <dbReference type="ARBA" id="ARBA00023136"/>
    </source>
</evidence>
<evidence type="ECO:0000313" key="7">
    <source>
        <dbReference type="EMBL" id="EFH10946.1"/>
    </source>
</evidence>
<dbReference type="RefSeq" id="WP_007006376.1">
    <property type="nucleotide sequence ID" value="NZ_GG771046.1"/>
</dbReference>
<evidence type="ECO:0000256" key="4">
    <source>
        <dbReference type="ARBA" id="ARBA00022692"/>
    </source>
</evidence>
<sequence>LGGWALALLRPGRVRLRRPLLALRLLGSVTRDVIRSNIDVARIILLRQPARRAGFLRIRLALRKPEALAVLACILTATPGTAWVEFDEAEGWLLLHVLDLVDEGHWVRIVKDRYEAPLMEIFQ</sequence>
<dbReference type="InterPro" id="IPR002758">
    <property type="entry name" value="Cation_antiport_E"/>
</dbReference>
<dbReference type="PANTHER" id="PTHR34584">
    <property type="entry name" value="NA(+)/H(+) ANTIPORTER SUBUNIT E1"/>
    <property type="match status" value="1"/>
</dbReference>
<evidence type="ECO:0000256" key="1">
    <source>
        <dbReference type="ARBA" id="ARBA00004651"/>
    </source>
</evidence>
<feature type="non-terminal residue" evidence="7">
    <location>
        <position position="1"/>
    </location>
</feature>
<keyword evidence="8" id="KW-1185">Reference proteome</keyword>
<evidence type="ECO:0000256" key="3">
    <source>
        <dbReference type="ARBA" id="ARBA00022475"/>
    </source>
</evidence>
<dbReference type="Pfam" id="PF01899">
    <property type="entry name" value="MNHE"/>
    <property type="match status" value="1"/>
</dbReference>
<dbReference type="AlphaFoldDB" id="D5RP21"/>
<evidence type="ECO:0000256" key="2">
    <source>
        <dbReference type="ARBA" id="ARBA00006228"/>
    </source>
</evidence>
<keyword evidence="6" id="KW-0472">Membrane</keyword>
<name>D5RP21_9PROT</name>
<accession>D5RP21</accession>
<dbReference type="EMBL" id="ADVL01000593">
    <property type="protein sequence ID" value="EFH10946.1"/>
    <property type="molecule type" value="Genomic_DNA"/>
</dbReference>
<proteinExistence type="inferred from homology"/>
<keyword evidence="4" id="KW-0812">Transmembrane</keyword>
<evidence type="ECO:0000256" key="5">
    <source>
        <dbReference type="ARBA" id="ARBA00022989"/>
    </source>
</evidence>
<reference evidence="7 8" key="1">
    <citation type="submission" date="2010-04" db="EMBL/GenBank/DDBJ databases">
        <authorList>
            <person name="Qin X."/>
            <person name="Bachman B."/>
            <person name="Battles P."/>
            <person name="Bell A."/>
            <person name="Bess C."/>
            <person name="Bickham C."/>
            <person name="Chaboub L."/>
            <person name="Chen D."/>
            <person name="Coyle M."/>
            <person name="Deiros D.R."/>
            <person name="Dinh H."/>
            <person name="Forbes L."/>
            <person name="Fowler G."/>
            <person name="Francisco L."/>
            <person name="Fu Q."/>
            <person name="Gubbala S."/>
            <person name="Hale W."/>
            <person name="Han Y."/>
            <person name="Hemphill L."/>
            <person name="Highlander S.K."/>
            <person name="Hirani K."/>
            <person name="Hogues M."/>
            <person name="Jackson L."/>
            <person name="Jakkamsetti A."/>
            <person name="Javaid M."/>
            <person name="Jiang H."/>
            <person name="Korchina V."/>
            <person name="Kovar C."/>
            <person name="Lara F."/>
            <person name="Lee S."/>
            <person name="Mata R."/>
            <person name="Mathew T."/>
            <person name="Moen C."/>
            <person name="Morales K."/>
            <person name="Munidasa M."/>
            <person name="Nazareth L."/>
            <person name="Ngo R."/>
            <person name="Nguyen L."/>
            <person name="Okwuonu G."/>
            <person name="Ongeri F."/>
            <person name="Patil S."/>
            <person name="Petrosino J."/>
            <person name="Pham C."/>
            <person name="Pham P."/>
            <person name="Pu L.-L."/>
            <person name="Puazo M."/>
            <person name="Raj R."/>
            <person name="Reid J."/>
            <person name="Rouhana J."/>
            <person name="Saada N."/>
            <person name="Shang Y."/>
            <person name="Simmons D."/>
            <person name="Thornton R."/>
            <person name="Warren J."/>
            <person name="Weissenberger G."/>
            <person name="Zhang J."/>
            <person name="Zhang L."/>
            <person name="Zhou C."/>
            <person name="Zhu D."/>
            <person name="Muzny D."/>
            <person name="Worley K."/>
            <person name="Gibbs R."/>
        </authorList>
    </citation>
    <scope>NUCLEOTIDE SEQUENCE [LARGE SCALE GENOMIC DNA]</scope>
    <source>
        <strain evidence="7 8">ATCC 49957</strain>
    </source>
</reference>
<evidence type="ECO:0000313" key="8">
    <source>
        <dbReference type="Proteomes" id="UP000005324"/>
    </source>
</evidence>
<comment type="subcellular location">
    <subcellularLocation>
        <location evidence="1">Cell membrane</location>
        <topology evidence="1">Multi-pass membrane protein</topology>
    </subcellularLocation>
</comment>
<comment type="caution">
    <text evidence="7">The sequence shown here is derived from an EMBL/GenBank/DDBJ whole genome shotgun (WGS) entry which is preliminary data.</text>
</comment>
<protein>
    <submittedName>
        <fullName evidence="7">Putative monovalent cation/H+ antiporter subunit E</fullName>
    </submittedName>
</protein>
<dbReference type="GO" id="GO:0005886">
    <property type="term" value="C:plasma membrane"/>
    <property type="evidence" value="ECO:0007669"/>
    <property type="project" value="UniProtKB-SubCell"/>
</dbReference>
<dbReference type="OrthoDB" id="9807187at2"/>
<gene>
    <name evidence="7" type="primary">phaE</name>
    <name evidence="7" type="ORF">HMPREF0731_2832</name>
</gene>
<keyword evidence="5" id="KW-1133">Transmembrane helix</keyword>
<organism evidence="7 8">
    <name type="scientific">Pseudoroseomonas cervicalis ATCC 49957</name>
    <dbReference type="NCBI Taxonomy" id="525371"/>
    <lineage>
        <taxon>Bacteria</taxon>
        <taxon>Pseudomonadati</taxon>
        <taxon>Pseudomonadota</taxon>
        <taxon>Alphaproteobacteria</taxon>
        <taxon>Acetobacterales</taxon>
        <taxon>Roseomonadaceae</taxon>
        <taxon>Roseomonas</taxon>
    </lineage>
</organism>